<dbReference type="PANTHER" id="PTHR16557">
    <property type="entry name" value="ALKYLATED DNA REPAIR PROTEIN ALKB-RELATED"/>
    <property type="match status" value="1"/>
</dbReference>
<dbReference type="NCBIfam" id="NF011930">
    <property type="entry name" value="PRK15401.1"/>
    <property type="match status" value="1"/>
</dbReference>
<evidence type="ECO:0000256" key="2">
    <source>
        <dbReference type="ARBA" id="ARBA00022723"/>
    </source>
</evidence>
<dbReference type="PROSITE" id="PS51471">
    <property type="entry name" value="FE2OG_OXY"/>
    <property type="match status" value="1"/>
</dbReference>
<name>A0ABU5DXD8_9PROT</name>
<evidence type="ECO:0000313" key="7">
    <source>
        <dbReference type="EMBL" id="MDY0871672.1"/>
    </source>
</evidence>
<dbReference type="Gene3D" id="2.60.120.590">
    <property type="entry name" value="Alpha-ketoglutarate-dependent dioxygenase AlkB-like"/>
    <property type="match status" value="1"/>
</dbReference>
<keyword evidence="2" id="KW-0479">Metal-binding</keyword>
<keyword evidence="4 7" id="KW-0560">Oxidoreductase</keyword>
<evidence type="ECO:0000313" key="8">
    <source>
        <dbReference type="Proteomes" id="UP001271769"/>
    </source>
</evidence>
<evidence type="ECO:0000256" key="3">
    <source>
        <dbReference type="ARBA" id="ARBA00022964"/>
    </source>
</evidence>
<dbReference type="InterPro" id="IPR005123">
    <property type="entry name" value="Oxoglu/Fe-dep_dioxygenase_dom"/>
</dbReference>
<dbReference type="GO" id="GO:0035516">
    <property type="term" value="F:broad specificity oxidative DNA demethylase activity"/>
    <property type="evidence" value="ECO:0007669"/>
    <property type="project" value="UniProtKB-EC"/>
</dbReference>
<dbReference type="EC" id="1.14.11.33" evidence="7"/>
<dbReference type="Proteomes" id="UP001271769">
    <property type="component" value="Unassembled WGS sequence"/>
</dbReference>
<dbReference type="EMBL" id="JAXCLX010000001">
    <property type="protein sequence ID" value="MDY0871672.1"/>
    <property type="molecule type" value="Genomic_DNA"/>
</dbReference>
<reference evidence="7 8" key="1">
    <citation type="journal article" date="2013" name="Antonie Van Leeuwenhoek">
        <title>Dongia rigui sp. nov., isolated from freshwater of a large wetland in Korea.</title>
        <authorList>
            <person name="Baik K.S."/>
            <person name="Hwang Y.M."/>
            <person name="Choi J.S."/>
            <person name="Kwon J."/>
            <person name="Seong C.N."/>
        </authorList>
    </citation>
    <scope>NUCLEOTIDE SEQUENCE [LARGE SCALE GENOMIC DNA]</scope>
    <source>
        <strain evidence="7 8">04SU4-P</strain>
    </source>
</reference>
<dbReference type="InterPro" id="IPR027450">
    <property type="entry name" value="AlkB-like"/>
</dbReference>
<comment type="cofactor">
    <cofactor evidence="1">
        <name>Fe(2+)</name>
        <dbReference type="ChEBI" id="CHEBI:29033"/>
    </cofactor>
</comment>
<evidence type="ECO:0000259" key="6">
    <source>
        <dbReference type="PROSITE" id="PS51471"/>
    </source>
</evidence>
<comment type="caution">
    <text evidence="7">The sequence shown here is derived from an EMBL/GenBank/DDBJ whole genome shotgun (WGS) entry which is preliminary data.</text>
</comment>
<proteinExistence type="predicted"/>
<dbReference type="RefSeq" id="WP_320500102.1">
    <property type="nucleotide sequence ID" value="NZ_JAXCLX010000001.1"/>
</dbReference>
<sequence length="212" mass="23279">MIQDLFSDSTEQLDDGAWLLRGFALEKAVPLIAAIEAVAKAAPFRHLVTPGGFRMSVAMTNCGAYGWVSDRRGYRYDAVDPDTGRAWPAMPSSFLDLGREAAQAAGYAQFNPDVCLVNRYTPGTRLTLHQDRDEGDFAHPIVSISLGVPATFLWGGLARGDKTRRYALYHGDVVVWGGPSRLRFHGIAPLKSADHPLTGNLRFNLTFRRQGS</sequence>
<feature type="domain" description="Fe2OG dioxygenase" evidence="6">
    <location>
        <begin position="111"/>
        <end position="211"/>
    </location>
</feature>
<dbReference type="PANTHER" id="PTHR16557:SF2">
    <property type="entry name" value="NUCLEIC ACID DIOXYGENASE ALKBH1"/>
    <property type="match status" value="1"/>
</dbReference>
<organism evidence="7 8">
    <name type="scientific">Dongia rigui</name>
    <dbReference type="NCBI Taxonomy" id="940149"/>
    <lineage>
        <taxon>Bacteria</taxon>
        <taxon>Pseudomonadati</taxon>
        <taxon>Pseudomonadota</taxon>
        <taxon>Alphaproteobacteria</taxon>
        <taxon>Rhodospirillales</taxon>
        <taxon>Dongiaceae</taxon>
        <taxon>Dongia</taxon>
    </lineage>
</organism>
<keyword evidence="5" id="KW-0408">Iron</keyword>
<dbReference type="SUPFAM" id="SSF51197">
    <property type="entry name" value="Clavaminate synthase-like"/>
    <property type="match status" value="1"/>
</dbReference>
<dbReference type="InterPro" id="IPR037151">
    <property type="entry name" value="AlkB-like_sf"/>
</dbReference>
<dbReference type="InterPro" id="IPR004574">
    <property type="entry name" value="Alkb"/>
</dbReference>
<protein>
    <submittedName>
        <fullName evidence="7">DNA oxidative demethylase AlkB</fullName>
        <ecNumber evidence="7">1.14.11.33</ecNumber>
    </submittedName>
</protein>
<evidence type="ECO:0000256" key="5">
    <source>
        <dbReference type="ARBA" id="ARBA00023004"/>
    </source>
</evidence>
<keyword evidence="3" id="KW-0223">Dioxygenase</keyword>
<evidence type="ECO:0000256" key="1">
    <source>
        <dbReference type="ARBA" id="ARBA00001954"/>
    </source>
</evidence>
<accession>A0ABU5DXD8</accession>
<keyword evidence="8" id="KW-1185">Reference proteome</keyword>
<dbReference type="Pfam" id="PF13532">
    <property type="entry name" value="2OG-FeII_Oxy_2"/>
    <property type="match status" value="1"/>
</dbReference>
<evidence type="ECO:0000256" key="4">
    <source>
        <dbReference type="ARBA" id="ARBA00023002"/>
    </source>
</evidence>
<gene>
    <name evidence="7" type="primary">alkB</name>
    <name evidence="7" type="ORF">SMD31_07050</name>
</gene>